<dbReference type="GO" id="GO:0016887">
    <property type="term" value="F:ATP hydrolysis activity"/>
    <property type="evidence" value="ECO:0007669"/>
    <property type="project" value="InterPro"/>
</dbReference>
<dbReference type="EMBL" id="VDUZ01000044">
    <property type="protein sequence ID" value="TXL71391.1"/>
    <property type="molecule type" value="Genomic_DNA"/>
</dbReference>
<keyword evidence="7" id="KW-0029">Amino-acid transport</keyword>
<dbReference type="SMART" id="SM00382">
    <property type="entry name" value="AAA"/>
    <property type="match status" value="1"/>
</dbReference>
<comment type="subcellular location">
    <subcellularLocation>
        <location evidence="1">Cell membrane</location>
        <topology evidence="1">Peripheral membrane protein</topology>
    </subcellularLocation>
</comment>
<comment type="caution">
    <text evidence="10">The sequence shown here is derived from an EMBL/GenBank/DDBJ whole genome shotgun (WGS) entry which is preliminary data.</text>
</comment>
<evidence type="ECO:0000256" key="6">
    <source>
        <dbReference type="ARBA" id="ARBA00022840"/>
    </source>
</evidence>
<evidence type="ECO:0000256" key="4">
    <source>
        <dbReference type="ARBA" id="ARBA00022475"/>
    </source>
</evidence>
<proteinExistence type="inferred from homology"/>
<evidence type="ECO:0000256" key="2">
    <source>
        <dbReference type="ARBA" id="ARBA00005417"/>
    </source>
</evidence>
<dbReference type="FunFam" id="3.40.50.300:FF:000020">
    <property type="entry name" value="Amino acid ABC transporter ATP-binding component"/>
    <property type="match status" value="1"/>
</dbReference>
<dbReference type="AlphaFoldDB" id="A0A5C8PCW5"/>
<dbReference type="InterPro" id="IPR027417">
    <property type="entry name" value="P-loop_NTPase"/>
</dbReference>
<dbReference type="PROSITE" id="PS50893">
    <property type="entry name" value="ABC_TRANSPORTER_2"/>
    <property type="match status" value="1"/>
</dbReference>
<keyword evidence="8" id="KW-0472">Membrane</keyword>
<evidence type="ECO:0000313" key="10">
    <source>
        <dbReference type="EMBL" id="TXL71391.1"/>
    </source>
</evidence>
<dbReference type="PROSITE" id="PS00211">
    <property type="entry name" value="ABC_TRANSPORTER_1"/>
    <property type="match status" value="1"/>
</dbReference>
<dbReference type="Pfam" id="PF00005">
    <property type="entry name" value="ABC_tran"/>
    <property type="match status" value="1"/>
</dbReference>
<feature type="domain" description="ABC transporter" evidence="9">
    <location>
        <begin position="6"/>
        <end position="248"/>
    </location>
</feature>
<dbReference type="GO" id="GO:0015424">
    <property type="term" value="F:ABC-type amino acid transporter activity"/>
    <property type="evidence" value="ECO:0007669"/>
    <property type="project" value="InterPro"/>
</dbReference>
<dbReference type="CDD" id="cd03262">
    <property type="entry name" value="ABC_HisP_GlnQ"/>
    <property type="match status" value="1"/>
</dbReference>
<dbReference type="InterPro" id="IPR017871">
    <property type="entry name" value="ABC_transporter-like_CS"/>
</dbReference>
<evidence type="ECO:0000256" key="5">
    <source>
        <dbReference type="ARBA" id="ARBA00022741"/>
    </source>
</evidence>
<organism evidence="10 11">
    <name type="scientific">Vineibacter terrae</name>
    <dbReference type="NCBI Taxonomy" id="2586908"/>
    <lineage>
        <taxon>Bacteria</taxon>
        <taxon>Pseudomonadati</taxon>
        <taxon>Pseudomonadota</taxon>
        <taxon>Alphaproteobacteria</taxon>
        <taxon>Hyphomicrobiales</taxon>
        <taxon>Vineibacter</taxon>
    </lineage>
</organism>
<gene>
    <name evidence="10" type="ORF">FHP25_30345</name>
</gene>
<dbReference type="Proteomes" id="UP000321638">
    <property type="component" value="Unassembled WGS sequence"/>
</dbReference>
<protein>
    <submittedName>
        <fullName evidence="10">Amino acid ABC transporter ATP-binding protein</fullName>
    </submittedName>
</protein>
<dbReference type="GO" id="GO:0005524">
    <property type="term" value="F:ATP binding"/>
    <property type="evidence" value="ECO:0007669"/>
    <property type="project" value="UniProtKB-KW"/>
</dbReference>
<dbReference type="GO" id="GO:0005886">
    <property type="term" value="C:plasma membrane"/>
    <property type="evidence" value="ECO:0007669"/>
    <property type="project" value="UniProtKB-SubCell"/>
</dbReference>
<accession>A0A5C8PCW5</accession>
<dbReference type="SUPFAM" id="SSF52540">
    <property type="entry name" value="P-loop containing nucleoside triphosphate hydrolases"/>
    <property type="match status" value="1"/>
</dbReference>
<dbReference type="InterPro" id="IPR050086">
    <property type="entry name" value="MetN_ABC_transporter-like"/>
</dbReference>
<dbReference type="InterPro" id="IPR003593">
    <property type="entry name" value="AAA+_ATPase"/>
</dbReference>
<evidence type="ECO:0000256" key="8">
    <source>
        <dbReference type="ARBA" id="ARBA00023136"/>
    </source>
</evidence>
<evidence type="ECO:0000259" key="9">
    <source>
        <dbReference type="PROSITE" id="PS50893"/>
    </source>
</evidence>
<dbReference type="PIRSF" id="PIRSF039085">
    <property type="entry name" value="ABC_ATPase_HisP"/>
    <property type="match status" value="1"/>
</dbReference>
<evidence type="ECO:0000313" key="11">
    <source>
        <dbReference type="Proteomes" id="UP000321638"/>
    </source>
</evidence>
<keyword evidence="4" id="KW-1003">Cell membrane</keyword>
<reference evidence="10 11" key="1">
    <citation type="submission" date="2019-06" db="EMBL/GenBank/DDBJ databases">
        <title>New taxonomy in bacterial strain CC-CFT640, isolated from vineyard.</title>
        <authorList>
            <person name="Lin S.-Y."/>
            <person name="Tsai C.-F."/>
            <person name="Young C.-C."/>
        </authorList>
    </citation>
    <scope>NUCLEOTIDE SEQUENCE [LARGE SCALE GENOMIC DNA]</scope>
    <source>
        <strain evidence="10 11">CC-CFT640</strain>
    </source>
</reference>
<dbReference type="PANTHER" id="PTHR43166:SF9">
    <property type="entry name" value="GLUTAMATE_ASPARTATE IMPORT ATP-BINDING PROTEIN GLTL"/>
    <property type="match status" value="1"/>
</dbReference>
<sequence length="256" mass="28376">MAQPLLRAIDVHKRFGATEVLKGIDLEVQQGEVVAIIGASGSGKTTFLRCINLLEEFHQGEIQVDGERIGYTEGTHRRLGETAISAQRAKIGMVFQSYNLFPHMTAEQNVTLGLIKVQKRPKAEAVETARRWLDRVGLSERRGHYPYQLSGGQQQRVAIARAVAMEPKLVLFDEVTSALDPELVAEVLAVMQDLAKSGMTMLVVSHEMLFVREVATRVVFMEGGRIAEQGPPDALLVNPKSERLATFLGRFHGVFR</sequence>
<evidence type="ECO:0000256" key="3">
    <source>
        <dbReference type="ARBA" id="ARBA00022448"/>
    </source>
</evidence>
<dbReference type="InterPro" id="IPR030679">
    <property type="entry name" value="ABC_ATPase_HisP-typ"/>
</dbReference>
<name>A0A5C8PCW5_9HYPH</name>
<evidence type="ECO:0000256" key="1">
    <source>
        <dbReference type="ARBA" id="ARBA00004202"/>
    </source>
</evidence>
<evidence type="ECO:0000256" key="7">
    <source>
        <dbReference type="ARBA" id="ARBA00022970"/>
    </source>
</evidence>
<dbReference type="Gene3D" id="3.40.50.300">
    <property type="entry name" value="P-loop containing nucleotide triphosphate hydrolases"/>
    <property type="match status" value="1"/>
</dbReference>
<keyword evidence="6 10" id="KW-0067">ATP-binding</keyword>
<dbReference type="InterPro" id="IPR003439">
    <property type="entry name" value="ABC_transporter-like_ATP-bd"/>
</dbReference>
<keyword evidence="11" id="KW-1185">Reference proteome</keyword>
<keyword evidence="5" id="KW-0547">Nucleotide-binding</keyword>
<keyword evidence="3" id="KW-0813">Transport</keyword>
<dbReference type="RefSeq" id="WP_147850749.1">
    <property type="nucleotide sequence ID" value="NZ_VDUZ01000044.1"/>
</dbReference>
<dbReference type="PANTHER" id="PTHR43166">
    <property type="entry name" value="AMINO ACID IMPORT ATP-BINDING PROTEIN"/>
    <property type="match status" value="1"/>
</dbReference>
<dbReference type="OrthoDB" id="9802264at2"/>
<comment type="similarity">
    <text evidence="2">Belongs to the ABC transporter superfamily.</text>
</comment>